<feature type="transmembrane region" description="Helical" evidence="7">
    <location>
        <begin position="143"/>
        <end position="161"/>
    </location>
</feature>
<keyword evidence="1 5" id="KW-0963">Cytoplasm</keyword>
<keyword evidence="5" id="KW-0486">Methionine biosynthesis</keyword>
<evidence type="ECO:0000256" key="4">
    <source>
        <dbReference type="ARBA" id="ARBA00023315"/>
    </source>
</evidence>
<dbReference type="Proteomes" id="UP000006852">
    <property type="component" value="Chromosome"/>
</dbReference>
<dbReference type="GO" id="GO:0005737">
    <property type="term" value="C:cytoplasm"/>
    <property type="evidence" value="ECO:0007669"/>
    <property type="project" value="UniProtKB-SubCell"/>
</dbReference>
<evidence type="ECO:0000256" key="2">
    <source>
        <dbReference type="ARBA" id="ARBA00022605"/>
    </source>
</evidence>
<keyword evidence="3 5" id="KW-0808">Transferase</keyword>
<evidence type="ECO:0000256" key="1">
    <source>
        <dbReference type="ARBA" id="ARBA00022490"/>
    </source>
</evidence>
<dbReference type="PANTHER" id="PTHR20919:SF0">
    <property type="entry name" value="HOMOSERINE O-SUCCINYLTRANSFERASE"/>
    <property type="match status" value="1"/>
</dbReference>
<dbReference type="InterPro" id="IPR029062">
    <property type="entry name" value="Class_I_gatase-like"/>
</dbReference>
<feature type="active site" description="Proton acceptor" evidence="5">
    <location>
        <position position="243"/>
    </location>
</feature>
<comment type="caution">
    <text evidence="5">Lacks conserved residue(s) required for the propagation of feature annotation.</text>
</comment>
<dbReference type="Gene3D" id="3.40.50.880">
    <property type="match status" value="1"/>
</dbReference>
<dbReference type="Pfam" id="PF04204">
    <property type="entry name" value="HTS"/>
    <property type="match status" value="1"/>
</dbReference>
<dbReference type="NCBIfam" id="TIGR01001">
    <property type="entry name" value="metA"/>
    <property type="match status" value="1"/>
</dbReference>
<dbReference type="KEGG" id="tsu:Tresu_2143"/>
<dbReference type="UniPathway" id="UPA00051">
    <property type="reaction ID" value="UER00074"/>
</dbReference>
<keyword evidence="2 5" id="KW-0028">Amino-acid biosynthesis</keyword>
<keyword evidence="7" id="KW-0472">Membrane</keyword>
<dbReference type="GO" id="GO:0004414">
    <property type="term" value="F:homoserine O-acetyltransferase activity"/>
    <property type="evidence" value="ECO:0007669"/>
    <property type="project" value="UniProtKB-EC"/>
</dbReference>
<reference evidence="8 9" key="1">
    <citation type="journal article" date="2011" name="Stand. Genomic Sci.">
        <title>Complete genome sequence of Treponema succinifaciens type strain (6091).</title>
        <authorList>
            <person name="Han C."/>
            <person name="Gronow S."/>
            <person name="Teshima H."/>
            <person name="Lapidus A."/>
            <person name="Nolan M."/>
            <person name="Lucas S."/>
            <person name="Hammon N."/>
            <person name="Deshpande S."/>
            <person name="Cheng J.F."/>
            <person name="Zeytun A."/>
            <person name="Tapia R."/>
            <person name="Goodwin L."/>
            <person name="Pitluck S."/>
            <person name="Liolios K."/>
            <person name="Pagani I."/>
            <person name="Ivanova N."/>
            <person name="Mavromatis K."/>
            <person name="Mikhailova N."/>
            <person name="Huntemann M."/>
            <person name="Pati A."/>
            <person name="Chen A."/>
            <person name="Palaniappan K."/>
            <person name="Land M."/>
            <person name="Hauser L."/>
            <person name="Brambilla E.M."/>
            <person name="Rohde M."/>
            <person name="Goker M."/>
            <person name="Woyke T."/>
            <person name="Bristow J."/>
            <person name="Eisen J.A."/>
            <person name="Markowitz V."/>
            <person name="Hugenholtz P."/>
            <person name="Kyrpides N.C."/>
            <person name="Klenk H.P."/>
            <person name="Detter J.C."/>
        </authorList>
    </citation>
    <scope>NUCLEOTIDE SEQUENCE [LARGE SCALE GENOMIC DNA]</scope>
    <source>
        <strain evidence="9">ATCC 33096 / DSM 2489 / 6091</strain>
    </source>
</reference>
<evidence type="ECO:0000256" key="7">
    <source>
        <dbReference type="SAM" id="Phobius"/>
    </source>
</evidence>
<dbReference type="GO" id="GO:0019281">
    <property type="term" value="P:L-methionine biosynthetic process from homoserine via O-succinyl-L-homoserine and cystathionine"/>
    <property type="evidence" value="ECO:0007669"/>
    <property type="project" value="InterPro"/>
</dbReference>
<proteinExistence type="inferred from homology"/>
<comment type="subcellular location">
    <subcellularLocation>
        <location evidence="5">Cytoplasm</location>
    </subcellularLocation>
</comment>
<evidence type="ECO:0000313" key="8">
    <source>
        <dbReference type="EMBL" id="AEB15012.1"/>
    </source>
</evidence>
<dbReference type="CDD" id="cd03131">
    <property type="entry name" value="GATase1_HTS"/>
    <property type="match status" value="1"/>
</dbReference>
<dbReference type="STRING" id="869209.Tresu_2143"/>
<keyword evidence="4 5" id="KW-0012">Acyltransferase</keyword>
<protein>
    <recommendedName>
        <fullName evidence="5">Homoserine O-acetyltransferase</fullName>
        <shortName evidence="5">HAT</shortName>
        <ecNumber evidence="5">2.3.1.31</ecNumber>
    </recommendedName>
    <alternativeName>
        <fullName evidence="5">Homoserine transacetylase</fullName>
        <shortName evidence="5">HTA</shortName>
    </alternativeName>
</protein>
<sequence>MKTCYNASMPIRIDSDLPARSTLENENIFVMTEERAVSQDIRPLKIAIVNLMPTKEVTETQLLRLLSNTPLQIDISLVQMKGHISKNTDKNHLEKFYMSSEEIFSRKFDGMIITGAPVEQIPFEQVDYWNELCKIMDYAKKNVFCTLYICWGAMAGLYYLHGINKHIVEKKYSGIFYSKLLDSKEPLMRGFDDYFPVPTSRYTKILTEDIASNEKLSLLAYSETTGVTLAKSKDNRSIFMTGHLEYDPETLAEEYKRDLKKGINPSMPENYFTDNDPSKPIFSKWRSTAHLFYSNWLNYYVYQETPYRFTGV</sequence>
<comment type="pathway">
    <text evidence="5">Amino-acid biosynthesis; L-methionine biosynthesis via de novo pathway; O-acetyl-L-homoserine from L-homoserine: step 1/1.</text>
</comment>
<dbReference type="InterPro" id="IPR005697">
    <property type="entry name" value="HST_MetA"/>
</dbReference>
<accession>F2NW91</accession>
<keyword evidence="7" id="KW-0812">Transmembrane</keyword>
<reference evidence="9" key="2">
    <citation type="submission" date="2011-04" db="EMBL/GenBank/DDBJ databases">
        <title>The complete genome of chromosome of Treponema succinifaciens DSM 2489.</title>
        <authorList>
            <person name="Lucas S."/>
            <person name="Copeland A."/>
            <person name="Lapidus A."/>
            <person name="Bruce D."/>
            <person name="Goodwin L."/>
            <person name="Pitluck S."/>
            <person name="Peters L."/>
            <person name="Kyrpides N."/>
            <person name="Mavromatis K."/>
            <person name="Ivanova N."/>
            <person name="Ovchinnikova G."/>
            <person name="Teshima H."/>
            <person name="Detter J.C."/>
            <person name="Tapia R."/>
            <person name="Han C."/>
            <person name="Land M."/>
            <person name="Hauser L."/>
            <person name="Markowitz V."/>
            <person name="Cheng J.-F."/>
            <person name="Hugenholtz P."/>
            <person name="Woyke T."/>
            <person name="Wu D."/>
            <person name="Gronow S."/>
            <person name="Wellnitz S."/>
            <person name="Brambilla E."/>
            <person name="Klenk H.-P."/>
            <person name="Eisen J.A."/>
        </authorList>
    </citation>
    <scope>NUCLEOTIDE SEQUENCE [LARGE SCALE GENOMIC DNA]</scope>
    <source>
        <strain evidence="9">ATCC 33096 / DSM 2489 / 6091</strain>
    </source>
</reference>
<feature type="site" description="Important for acyl-CoA specificity" evidence="5">
    <location>
        <position position="119"/>
    </location>
</feature>
<dbReference type="HAMAP" id="MF_00295">
    <property type="entry name" value="MetA_acyltransf"/>
    <property type="match status" value="1"/>
</dbReference>
<dbReference type="EMBL" id="CP002631">
    <property type="protein sequence ID" value="AEB15012.1"/>
    <property type="molecule type" value="Genomic_DNA"/>
</dbReference>
<evidence type="ECO:0000313" key="9">
    <source>
        <dbReference type="Proteomes" id="UP000006852"/>
    </source>
</evidence>
<organism evidence="8 9">
    <name type="scientific">Treponema succinifaciens (strain ATCC 33096 / DSM 2489 / 6091)</name>
    <dbReference type="NCBI Taxonomy" id="869209"/>
    <lineage>
        <taxon>Bacteria</taxon>
        <taxon>Pseudomonadati</taxon>
        <taxon>Spirochaetota</taxon>
        <taxon>Spirochaetia</taxon>
        <taxon>Spirochaetales</taxon>
        <taxon>Treponemataceae</taxon>
        <taxon>Treponema</taxon>
    </lineage>
</organism>
<feature type="binding site" evidence="5">
    <location>
        <position position="257"/>
    </location>
    <ligand>
        <name>substrate</name>
    </ligand>
</feature>
<feature type="active site" description="Acyl-thioester intermediate" evidence="5 6">
    <location>
        <position position="150"/>
    </location>
</feature>
<dbReference type="HOGENOM" id="CLU_057851_0_1_12"/>
<dbReference type="GO" id="GO:0008899">
    <property type="term" value="F:homoserine O-succinyltransferase activity"/>
    <property type="evidence" value="ECO:0007669"/>
    <property type="project" value="UniProtKB-UniRule"/>
</dbReference>
<comment type="catalytic activity">
    <reaction evidence="5">
        <text>L-homoserine + acetyl-CoA = O-acetyl-L-homoserine + CoA</text>
        <dbReference type="Rhea" id="RHEA:13701"/>
        <dbReference type="ChEBI" id="CHEBI:57287"/>
        <dbReference type="ChEBI" id="CHEBI:57288"/>
        <dbReference type="ChEBI" id="CHEBI:57476"/>
        <dbReference type="ChEBI" id="CHEBI:57716"/>
        <dbReference type="EC" id="2.3.1.31"/>
    </reaction>
</comment>
<evidence type="ECO:0000256" key="3">
    <source>
        <dbReference type="ARBA" id="ARBA00022679"/>
    </source>
</evidence>
<dbReference type="EC" id="2.3.1.31" evidence="5"/>
<feature type="binding site" evidence="5">
    <location>
        <position position="200"/>
    </location>
    <ligand>
        <name>substrate</name>
    </ligand>
</feature>
<comment type="similarity">
    <text evidence="5">Belongs to the MetA family.</text>
</comment>
<evidence type="ECO:0000256" key="6">
    <source>
        <dbReference type="PIRSR" id="PIRSR000450-1"/>
    </source>
</evidence>
<feature type="site" description="Important for substrate specificity" evidence="5">
    <location>
        <position position="200"/>
    </location>
</feature>
<evidence type="ECO:0000256" key="5">
    <source>
        <dbReference type="HAMAP-Rule" id="MF_00295"/>
    </source>
</evidence>
<dbReference type="AlphaFoldDB" id="F2NW91"/>
<feature type="binding site" evidence="5">
    <location>
        <position position="171"/>
    </location>
    <ligand>
        <name>substrate</name>
    </ligand>
</feature>
<dbReference type="PIRSF" id="PIRSF000450">
    <property type="entry name" value="H_ser_succinyltr"/>
    <property type="match status" value="1"/>
</dbReference>
<keyword evidence="9" id="KW-1185">Reference proteome</keyword>
<dbReference type="SUPFAM" id="SSF52317">
    <property type="entry name" value="Class I glutamine amidotransferase-like"/>
    <property type="match status" value="1"/>
</dbReference>
<comment type="function">
    <text evidence="5">Transfers an acetyl group from acetyl-CoA to L-homoserine, forming acetyl-L-homoserine.</text>
</comment>
<dbReference type="eggNOG" id="COG1897">
    <property type="taxonomic scope" value="Bacteria"/>
</dbReference>
<keyword evidence="7" id="KW-1133">Transmembrane helix</keyword>
<dbReference type="InterPro" id="IPR033752">
    <property type="entry name" value="MetA_family"/>
</dbReference>
<dbReference type="PANTHER" id="PTHR20919">
    <property type="entry name" value="HOMOSERINE O-SUCCINYLTRANSFERASE"/>
    <property type="match status" value="1"/>
</dbReference>
<name>F2NW91_TRES6</name>
<gene>
    <name evidence="5" type="primary">metAA</name>
    <name evidence="8" type="ordered locus">Tresu_2143</name>
</gene>
<feature type="active site" evidence="5">
    <location>
        <position position="245"/>
    </location>
</feature>